<dbReference type="PANTHER" id="PTHR10174:SF230">
    <property type="entry name" value="ALPHA-TOCOPHEROL TRANSFER PROTEIN-LIKE"/>
    <property type="match status" value="1"/>
</dbReference>
<gene>
    <name evidence="2" type="ORF">NQ318_002044</name>
</gene>
<reference evidence="2" key="1">
    <citation type="journal article" date="2023" name="Insect Mol. Biol.">
        <title>Genome sequencing provides insights into the evolution of gene families encoding plant cell wall-degrading enzymes in longhorned beetles.</title>
        <authorList>
            <person name="Shin N.R."/>
            <person name="Okamura Y."/>
            <person name="Kirsch R."/>
            <person name="Pauchet Y."/>
        </authorList>
    </citation>
    <scope>NUCLEOTIDE SEQUENCE</scope>
    <source>
        <strain evidence="2">AMC_N1</strain>
    </source>
</reference>
<dbReference type="PRINTS" id="PR00180">
    <property type="entry name" value="CRETINALDHBP"/>
</dbReference>
<dbReference type="CDD" id="cd00170">
    <property type="entry name" value="SEC14"/>
    <property type="match status" value="1"/>
</dbReference>
<dbReference type="EMBL" id="JAPWTK010000020">
    <property type="protein sequence ID" value="KAJ8958038.1"/>
    <property type="molecule type" value="Genomic_DNA"/>
</dbReference>
<accession>A0AAV8Z3W1</accession>
<dbReference type="PANTHER" id="PTHR10174">
    <property type="entry name" value="ALPHA-TOCOPHEROL TRANSFER PROTEIN-RELATED"/>
    <property type="match status" value="1"/>
</dbReference>
<proteinExistence type="predicted"/>
<feature type="domain" description="CRAL-TRIO" evidence="1">
    <location>
        <begin position="99"/>
        <end position="261"/>
    </location>
</feature>
<organism evidence="2 3">
    <name type="scientific">Aromia moschata</name>
    <dbReference type="NCBI Taxonomy" id="1265417"/>
    <lineage>
        <taxon>Eukaryota</taxon>
        <taxon>Metazoa</taxon>
        <taxon>Ecdysozoa</taxon>
        <taxon>Arthropoda</taxon>
        <taxon>Hexapoda</taxon>
        <taxon>Insecta</taxon>
        <taxon>Pterygota</taxon>
        <taxon>Neoptera</taxon>
        <taxon>Endopterygota</taxon>
        <taxon>Coleoptera</taxon>
        <taxon>Polyphaga</taxon>
        <taxon>Cucujiformia</taxon>
        <taxon>Chrysomeloidea</taxon>
        <taxon>Cerambycidae</taxon>
        <taxon>Cerambycinae</taxon>
        <taxon>Callichromatini</taxon>
        <taxon>Aromia</taxon>
    </lineage>
</organism>
<dbReference type="InterPro" id="IPR036865">
    <property type="entry name" value="CRAL-TRIO_dom_sf"/>
</dbReference>
<dbReference type="Pfam" id="PF00650">
    <property type="entry name" value="CRAL_TRIO"/>
    <property type="match status" value="1"/>
</dbReference>
<protein>
    <recommendedName>
        <fullName evidence="1">CRAL-TRIO domain-containing protein</fullName>
    </recommendedName>
</protein>
<dbReference type="Gene3D" id="3.40.525.10">
    <property type="entry name" value="CRAL-TRIO lipid binding domain"/>
    <property type="match status" value="1"/>
</dbReference>
<dbReference type="AlphaFoldDB" id="A0AAV8Z3W1"/>
<dbReference type="SUPFAM" id="SSF46938">
    <property type="entry name" value="CRAL/TRIO N-terminal domain"/>
    <property type="match status" value="1"/>
</dbReference>
<dbReference type="SMART" id="SM00516">
    <property type="entry name" value="SEC14"/>
    <property type="match status" value="1"/>
</dbReference>
<dbReference type="Proteomes" id="UP001162162">
    <property type="component" value="Unassembled WGS sequence"/>
</dbReference>
<dbReference type="GO" id="GO:0016020">
    <property type="term" value="C:membrane"/>
    <property type="evidence" value="ECO:0007669"/>
    <property type="project" value="TreeGrafter"/>
</dbReference>
<evidence type="ECO:0000313" key="3">
    <source>
        <dbReference type="Proteomes" id="UP001162162"/>
    </source>
</evidence>
<name>A0AAV8Z3W1_9CUCU</name>
<dbReference type="GO" id="GO:1902936">
    <property type="term" value="F:phosphatidylinositol bisphosphate binding"/>
    <property type="evidence" value="ECO:0007669"/>
    <property type="project" value="TreeGrafter"/>
</dbReference>
<sequence>MVYKRGIDTVMVPPSSAQMEHIRKEINEEDDNKLQHNEHLLITWIECQPHFPKNYDKYFVRSFLRNSKHILERAKRKLEHHFIVRNLYPEYFTNRSPRSKDLAKAADTVDVLVNTKLTDTGRRLIFCKLEDPDPSNFDVPAAFKWFFMLYDFLLTDPNPVAGEVAIIDGEHFNPNHLVKFVSPALKPLITILREAYVLRLKQIHIVNSTPFLDKLWMVIKPLLHTKVRNSIITHDTHKSLVDYFGADVLPSNYGGKCKSLREMMNDWKTILNDNEKWFIEQESVKITEKNIRKRKEYALLPRRTWCRRQL</sequence>
<evidence type="ECO:0000259" key="1">
    <source>
        <dbReference type="PROSITE" id="PS50191"/>
    </source>
</evidence>
<comment type="caution">
    <text evidence="2">The sequence shown here is derived from an EMBL/GenBank/DDBJ whole genome shotgun (WGS) entry which is preliminary data.</text>
</comment>
<evidence type="ECO:0000313" key="2">
    <source>
        <dbReference type="EMBL" id="KAJ8958038.1"/>
    </source>
</evidence>
<dbReference type="PROSITE" id="PS50191">
    <property type="entry name" value="CRAL_TRIO"/>
    <property type="match status" value="1"/>
</dbReference>
<dbReference type="InterPro" id="IPR001251">
    <property type="entry name" value="CRAL-TRIO_dom"/>
</dbReference>
<keyword evidence="3" id="KW-1185">Reference proteome</keyword>
<dbReference type="SUPFAM" id="SSF52087">
    <property type="entry name" value="CRAL/TRIO domain"/>
    <property type="match status" value="1"/>
</dbReference>
<dbReference type="InterPro" id="IPR036273">
    <property type="entry name" value="CRAL/TRIO_N_dom_sf"/>
</dbReference>